<name>A0AAJ0EDC1_9PEZI</name>
<gene>
    <name evidence="2" type="ORF">BDP81DRAFT_493929</name>
</gene>
<dbReference type="RefSeq" id="XP_060443160.1">
    <property type="nucleotide sequence ID" value="XM_060595371.1"/>
</dbReference>
<protein>
    <submittedName>
        <fullName evidence="2">Uncharacterized protein</fullName>
    </submittedName>
</protein>
<accession>A0AAJ0EDC1</accession>
<proteinExistence type="predicted"/>
<reference evidence="2" key="1">
    <citation type="submission" date="2021-06" db="EMBL/GenBank/DDBJ databases">
        <title>Comparative genomics, transcriptomics and evolutionary studies reveal genomic signatures of adaptation to plant cell wall in hemibiotrophic fungi.</title>
        <authorList>
            <consortium name="DOE Joint Genome Institute"/>
            <person name="Baroncelli R."/>
            <person name="Diaz J.F."/>
            <person name="Benocci T."/>
            <person name="Peng M."/>
            <person name="Battaglia E."/>
            <person name="Haridas S."/>
            <person name="Andreopoulos W."/>
            <person name="Labutti K."/>
            <person name="Pangilinan J."/>
            <person name="Floch G.L."/>
            <person name="Makela M.R."/>
            <person name="Henrissat B."/>
            <person name="Grigoriev I.V."/>
            <person name="Crouch J.A."/>
            <person name="De Vries R.P."/>
            <person name="Sukno S.A."/>
            <person name="Thon M.R."/>
        </authorList>
    </citation>
    <scope>NUCLEOTIDE SEQUENCE</scope>
    <source>
        <strain evidence="2">CBS 102054</strain>
    </source>
</reference>
<sequence length="204" mass="22645">MISVGMRRLRHPARVCILAHGMRPGARRRRIGIISHHVRKMTADRSLCDSLRRDIDEMFSLIEVVVMSRLKLSWWCGVRVRRGAGNWACVTDSLPAHRDPAACQTQPRAAPPSCGESSCKLPASPQNLTTTLQLHSILLGLKTKCLDPAASPFSWLTKPFHVSLTDTKAGYTMYFTSHTCAPTTQPSSTTTRLTMNTKSLVHPQ</sequence>
<dbReference type="AlphaFoldDB" id="A0AAJ0EDC1"/>
<evidence type="ECO:0000313" key="2">
    <source>
        <dbReference type="EMBL" id="KAK1634553.1"/>
    </source>
</evidence>
<dbReference type="EMBL" id="JAHMHQ010000015">
    <property type="protein sequence ID" value="KAK1634553.1"/>
    <property type="molecule type" value="Genomic_DNA"/>
</dbReference>
<feature type="compositionally biased region" description="Low complexity" evidence="1">
    <location>
        <begin position="184"/>
        <end position="194"/>
    </location>
</feature>
<feature type="compositionally biased region" description="Polar residues" evidence="1">
    <location>
        <begin position="195"/>
        <end position="204"/>
    </location>
</feature>
<keyword evidence="3" id="KW-1185">Reference proteome</keyword>
<evidence type="ECO:0000256" key="1">
    <source>
        <dbReference type="SAM" id="MobiDB-lite"/>
    </source>
</evidence>
<comment type="caution">
    <text evidence="2">The sequence shown here is derived from an EMBL/GenBank/DDBJ whole genome shotgun (WGS) entry which is preliminary data.</text>
</comment>
<evidence type="ECO:0000313" key="3">
    <source>
        <dbReference type="Proteomes" id="UP001243989"/>
    </source>
</evidence>
<feature type="region of interest" description="Disordered" evidence="1">
    <location>
        <begin position="184"/>
        <end position="204"/>
    </location>
</feature>
<dbReference type="GeneID" id="85480233"/>
<dbReference type="Proteomes" id="UP001243989">
    <property type="component" value="Unassembled WGS sequence"/>
</dbReference>
<organism evidence="2 3">
    <name type="scientific">Colletotrichum phormii</name>
    <dbReference type="NCBI Taxonomy" id="359342"/>
    <lineage>
        <taxon>Eukaryota</taxon>
        <taxon>Fungi</taxon>
        <taxon>Dikarya</taxon>
        <taxon>Ascomycota</taxon>
        <taxon>Pezizomycotina</taxon>
        <taxon>Sordariomycetes</taxon>
        <taxon>Hypocreomycetidae</taxon>
        <taxon>Glomerellales</taxon>
        <taxon>Glomerellaceae</taxon>
        <taxon>Colletotrichum</taxon>
        <taxon>Colletotrichum acutatum species complex</taxon>
    </lineage>
</organism>